<comment type="catalytic activity">
    <reaction evidence="12">
        <text>1D-myo-inositol 1,2,5,6-tetrakisphosphate + H2O = 1D-myo-inositol 1,2,6-trisphosphate + phosphate</text>
        <dbReference type="Rhea" id="RHEA:77119"/>
        <dbReference type="ChEBI" id="CHEBI:15377"/>
        <dbReference type="ChEBI" id="CHEBI:43474"/>
        <dbReference type="ChEBI" id="CHEBI:195535"/>
        <dbReference type="ChEBI" id="CHEBI:195537"/>
        <dbReference type="EC" id="3.1.3.62"/>
    </reaction>
    <physiologicalReaction direction="left-to-right" evidence="12">
        <dbReference type="Rhea" id="RHEA:77120"/>
    </physiologicalReaction>
</comment>
<dbReference type="AlphaFoldDB" id="A0AAN0J8X3"/>
<organism evidence="18 19">
    <name type="scientific">Amphimedon queenslandica</name>
    <name type="common">Sponge</name>
    <dbReference type="NCBI Taxonomy" id="400682"/>
    <lineage>
        <taxon>Eukaryota</taxon>
        <taxon>Metazoa</taxon>
        <taxon>Porifera</taxon>
        <taxon>Demospongiae</taxon>
        <taxon>Heteroscleromorpha</taxon>
        <taxon>Haplosclerida</taxon>
        <taxon>Niphatidae</taxon>
        <taxon>Amphimedon</taxon>
    </lineage>
</organism>
<dbReference type="InterPro" id="IPR029033">
    <property type="entry name" value="His_PPase_superfam"/>
</dbReference>
<gene>
    <name evidence="18" type="primary">109582726</name>
</gene>
<evidence type="ECO:0000256" key="15">
    <source>
        <dbReference type="ARBA" id="ARBA00043832"/>
    </source>
</evidence>
<feature type="disulfide bond" evidence="16">
    <location>
        <begin position="83"/>
        <end position="406"/>
    </location>
</feature>
<evidence type="ECO:0000256" key="3">
    <source>
        <dbReference type="ARBA" id="ARBA00012976"/>
    </source>
</evidence>
<dbReference type="InterPro" id="IPR016274">
    <property type="entry name" value="Histidine_acid_Pase_euk"/>
</dbReference>
<evidence type="ECO:0000256" key="6">
    <source>
        <dbReference type="ARBA" id="ARBA00022475"/>
    </source>
</evidence>
<dbReference type="CDD" id="cd07061">
    <property type="entry name" value="HP_HAP_like"/>
    <property type="match status" value="1"/>
</dbReference>
<dbReference type="InterPro" id="IPR000560">
    <property type="entry name" value="His_Pase_clade-2"/>
</dbReference>
<dbReference type="PIRSF" id="PIRSF000894">
    <property type="entry name" value="Acid_phosphatase"/>
    <property type="match status" value="1"/>
</dbReference>
<name>A0AAN0J8X3_AMPQE</name>
<keyword evidence="7 17" id="KW-0732">Signal</keyword>
<keyword evidence="8" id="KW-0378">Hydrolase</keyword>
<dbReference type="GO" id="GO:0005886">
    <property type="term" value="C:plasma membrane"/>
    <property type="evidence" value="ECO:0007669"/>
    <property type="project" value="UniProtKB-SubCell"/>
</dbReference>
<dbReference type="PANTHER" id="PTHR20963:SF8">
    <property type="entry name" value="MULTIPLE INOSITOL POLYPHOSPHATE PHOSPHATASE 1"/>
    <property type="match status" value="1"/>
</dbReference>
<evidence type="ECO:0000256" key="10">
    <source>
        <dbReference type="ARBA" id="ARBA00023180"/>
    </source>
</evidence>
<dbReference type="GO" id="GO:0034417">
    <property type="term" value="F:bisphosphoglycerate 3-phosphatase activity"/>
    <property type="evidence" value="ECO:0007669"/>
    <property type="project" value="UniProtKB-EC"/>
</dbReference>
<keyword evidence="10" id="KW-0325">Glycoprotein</keyword>
<comment type="subcellular location">
    <subcellularLocation>
        <location evidence="1">Cell membrane</location>
    </subcellularLocation>
</comment>
<dbReference type="GO" id="GO:0003993">
    <property type="term" value="F:acid phosphatase activity"/>
    <property type="evidence" value="ECO:0007669"/>
    <property type="project" value="TreeGrafter"/>
</dbReference>
<keyword evidence="16" id="KW-1015">Disulfide bond</keyword>
<accession>A0AAN0J8X3</accession>
<evidence type="ECO:0000256" key="1">
    <source>
        <dbReference type="ARBA" id="ARBA00004236"/>
    </source>
</evidence>
<evidence type="ECO:0000256" key="4">
    <source>
        <dbReference type="ARBA" id="ARBA00013040"/>
    </source>
</evidence>
<evidence type="ECO:0000313" key="19">
    <source>
        <dbReference type="Proteomes" id="UP000007879"/>
    </source>
</evidence>
<comment type="catalytic activity">
    <reaction evidence="13">
        <text>1D-myo-inositol 1,2,4,5,6-pentakisphosphate + H2O = 1D-myo-inositol 1,2,5,6-tetrakisphosphate + phosphate</text>
        <dbReference type="Rhea" id="RHEA:77115"/>
        <dbReference type="ChEBI" id="CHEBI:15377"/>
        <dbReference type="ChEBI" id="CHEBI:43474"/>
        <dbReference type="ChEBI" id="CHEBI:57798"/>
        <dbReference type="ChEBI" id="CHEBI:195535"/>
        <dbReference type="EC" id="3.1.3.62"/>
    </reaction>
    <physiologicalReaction direction="left-to-right" evidence="13">
        <dbReference type="Rhea" id="RHEA:77116"/>
    </physiologicalReaction>
</comment>
<evidence type="ECO:0000256" key="14">
    <source>
        <dbReference type="ARBA" id="ARBA00043691"/>
    </source>
</evidence>
<comment type="similarity">
    <text evidence="2">Belongs to the histidine acid phosphatase family. MINPP1 subfamily.</text>
</comment>
<dbReference type="Gene3D" id="3.40.50.1240">
    <property type="entry name" value="Phosphoglycerate mutase-like"/>
    <property type="match status" value="1"/>
</dbReference>
<evidence type="ECO:0000256" key="12">
    <source>
        <dbReference type="ARBA" id="ARBA00043668"/>
    </source>
</evidence>
<dbReference type="Proteomes" id="UP000007879">
    <property type="component" value="Unassembled WGS sequence"/>
</dbReference>
<proteinExistence type="inferred from homology"/>
<dbReference type="EC" id="3.1.3.80" evidence="3"/>
<reference evidence="18" key="2">
    <citation type="submission" date="2024-06" db="UniProtKB">
        <authorList>
            <consortium name="EnsemblMetazoa"/>
        </authorList>
    </citation>
    <scope>IDENTIFICATION</scope>
</reference>
<evidence type="ECO:0000256" key="13">
    <source>
        <dbReference type="ARBA" id="ARBA00043671"/>
    </source>
</evidence>
<evidence type="ECO:0000256" key="17">
    <source>
        <dbReference type="SAM" id="SignalP"/>
    </source>
</evidence>
<evidence type="ECO:0000256" key="11">
    <source>
        <dbReference type="ARBA" id="ARBA00031642"/>
    </source>
</evidence>
<keyword evidence="19" id="KW-1185">Reference proteome</keyword>
<sequence>MLKIIVLLIIDLIIAILLVCFAPLPADEGEGKTAYRGVVGDGGVVDCDALLPSAASCSVSFSSKTRYSFTPFINEDRMSLNGCTASKLYIIFRHGTRYPGKNHIRRFDSISEKLSNLSRSSGVVNKLRGWINPFLIEEHSHLSSIGRKELYCLAKRFKQRYSGLFDEVYSPDSFSFASTHKKRCVKSALSFAEGLFDGLDLSNGGESIGLQIDDRSLRFFDNCKEYTNKSKRNESLEAVLNEFLFSDAISKALREIQQQIDESKRFWIINEHELLDMYQICAMETANFGHSNWCSLFSYSSLQALEYYYDMKSYWTKGHGHTINWSISCHLINDIINSLSPSNPAKVTLRFAHAETLVPLLSALSLYKDDLHLLPSNYHVMSSERKFRVSKMAPFSGNLAFVVYRCTKEMIFVSDDHEDFVHVLSNEAPVTLDHSLCTGEGNGGNGGWCPLQSLPEIVRHVSDKLITYPCSLKDICIQA</sequence>
<feature type="chain" id="PRO_5043017686" description="Multiple inositol polyphosphate phosphatase 1" evidence="17">
    <location>
        <begin position="27"/>
        <end position="479"/>
    </location>
</feature>
<evidence type="ECO:0000313" key="18">
    <source>
        <dbReference type="EnsemblMetazoa" id="XP_019853181.1"/>
    </source>
</evidence>
<dbReference type="EC" id="3.1.3.62" evidence="4"/>
<dbReference type="SUPFAM" id="SSF53254">
    <property type="entry name" value="Phosphoglycerate mutase-like"/>
    <property type="match status" value="1"/>
</dbReference>
<feature type="disulfide bond" evidence="16">
    <location>
        <begin position="281"/>
        <end position="294"/>
    </location>
</feature>
<comment type="catalytic activity">
    <reaction evidence="15">
        <text>(2R)-2,3-bisphosphoglycerate + H2O = (2R)-2-phosphoglycerate + phosphate</text>
        <dbReference type="Rhea" id="RHEA:27381"/>
        <dbReference type="ChEBI" id="CHEBI:15377"/>
        <dbReference type="ChEBI" id="CHEBI:43474"/>
        <dbReference type="ChEBI" id="CHEBI:58248"/>
        <dbReference type="ChEBI" id="CHEBI:58289"/>
        <dbReference type="EC" id="3.1.3.80"/>
    </reaction>
    <physiologicalReaction direction="left-to-right" evidence="15">
        <dbReference type="Rhea" id="RHEA:27382"/>
    </physiologicalReaction>
</comment>
<evidence type="ECO:0000256" key="2">
    <source>
        <dbReference type="ARBA" id="ARBA00008422"/>
    </source>
</evidence>
<dbReference type="GO" id="GO:0052745">
    <property type="term" value="F:inositol phosphate phosphatase activity"/>
    <property type="evidence" value="ECO:0007669"/>
    <property type="project" value="TreeGrafter"/>
</dbReference>
<dbReference type="EnsemblMetazoa" id="XM_019997622.1">
    <property type="protein sequence ID" value="XP_019853181.1"/>
    <property type="gene ID" value="LOC109582726"/>
</dbReference>
<dbReference type="PANTHER" id="PTHR20963">
    <property type="entry name" value="MULTIPLE INOSITOL POLYPHOSPHATE PHOSPHATASE-RELATED"/>
    <property type="match status" value="1"/>
</dbReference>
<evidence type="ECO:0000256" key="8">
    <source>
        <dbReference type="ARBA" id="ARBA00022801"/>
    </source>
</evidence>
<comment type="catalytic activity">
    <reaction evidence="14">
        <text>1D-myo-inositol hexakisphosphate + H2O = 1D-myo-inositol 1,2,4,5,6-pentakisphosphate + phosphate</text>
        <dbReference type="Rhea" id="RHEA:16989"/>
        <dbReference type="ChEBI" id="CHEBI:15377"/>
        <dbReference type="ChEBI" id="CHEBI:43474"/>
        <dbReference type="ChEBI" id="CHEBI:57798"/>
        <dbReference type="ChEBI" id="CHEBI:58130"/>
        <dbReference type="EC" id="3.1.3.62"/>
    </reaction>
    <physiologicalReaction direction="left-to-right" evidence="14">
        <dbReference type="Rhea" id="RHEA:16990"/>
    </physiologicalReaction>
</comment>
<reference evidence="19" key="1">
    <citation type="journal article" date="2010" name="Nature">
        <title>The Amphimedon queenslandica genome and the evolution of animal complexity.</title>
        <authorList>
            <person name="Srivastava M."/>
            <person name="Simakov O."/>
            <person name="Chapman J."/>
            <person name="Fahey B."/>
            <person name="Gauthier M.E."/>
            <person name="Mitros T."/>
            <person name="Richards G.S."/>
            <person name="Conaco C."/>
            <person name="Dacre M."/>
            <person name="Hellsten U."/>
            <person name="Larroux C."/>
            <person name="Putnam N.H."/>
            <person name="Stanke M."/>
            <person name="Adamska M."/>
            <person name="Darling A."/>
            <person name="Degnan S.M."/>
            <person name="Oakley T.H."/>
            <person name="Plachetzki D.C."/>
            <person name="Zhai Y."/>
            <person name="Adamski M."/>
            <person name="Calcino A."/>
            <person name="Cummins S.F."/>
            <person name="Goodstein D.M."/>
            <person name="Harris C."/>
            <person name="Jackson D.J."/>
            <person name="Leys S.P."/>
            <person name="Shu S."/>
            <person name="Woodcroft B.J."/>
            <person name="Vervoort M."/>
            <person name="Kosik K.S."/>
            <person name="Manning G."/>
            <person name="Degnan B.M."/>
            <person name="Rokhsar D.S."/>
        </authorList>
    </citation>
    <scope>NUCLEOTIDE SEQUENCE [LARGE SCALE GENOMIC DNA]</scope>
</reference>
<feature type="signal peptide" evidence="17">
    <location>
        <begin position="1"/>
        <end position="26"/>
    </location>
</feature>
<evidence type="ECO:0000256" key="7">
    <source>
        <dbReference type="ARBA" id="ARBA00022729"/>
    </source>
</evidence>
<evidence type="ECO:0000256" key="5">
    <source>
        <dbReference type="ARBA" id="ARBA00018097"/>
    </source>
</evidence>
<protein>
    <recommendedName>
        <fullName evidence="5">Multiple inositol polyphosphate phosphatase 1</fullName>
        <ecNumber evidence="4">3.1.3.62</ecNumber>
        <ecNumber evidence="3">3.1.3.80</ecNumber>
    </recommendedName>
    <alternativeName>
        <fullName evidence="11">2,3-bisphosphoglycerate 3-phosphatase</fullName>
    </alternativeName>
</protein>
<dbReference type="Pfam" id="PF00328">
    <property type="entry name" value="His_Phos_2"/>
    <property type="match status" value="1"/>
</dbReference>
<keyword evidence="6" id="KW-1003">Cell membrane</keyword>
<evidence type="ECO:0000256" key="16">
    <source>
        <dbReference type="PIRSR" id="PIRSR000894-2"/>
    </source>
</evidence>
<evidence type="ECO:0000256" key="9">
    <source>
        <dbReference type="ARBA" id="ARBA00023136"/>
    </source>
</evidence>
<keyword evidence="9" id="KW-0472">Membrane</keyword>
<dbReference type="KEGG" id="aqu:109582726"/>